<accession>A0A8R1ES27</accession>
<proteinExistence type="predicted"/>
<dbReference type="AlphaFoldDB" id="A0A8R1ES27"/>
<keyword evidence="3" id="KW-1185">Reference proteome</keyword>
<dbReference type="PANTHER" id="PTHR33332">
    <property type="entry name" value="REVERSE TRANSCRIPTASE DOMAIN-CONTAINING PROTEIN"/>
    <property type="match status" value="1"/>
</dbReference>
<dbReference type="InterPro" id="IPR000477">
    <property type="entry name" value="RT_dom"/>
</dbReference>
<reference evidence="2" key="2">
    <citation type="submission" date="2022-06" db="UniProtKB">
        <authorList>
            <consortium name="EnsemblMetazoa"/>
        </authorList>
    </citation>
    <scope>IDENTIFICATION</scope>
    <source>
        <strain evidence="2">DF5081</strain>
    </source>
</reference>
<feature type="domain" description="Reverse transcriptase" evidence="1">
    <location>
        <begin position="45"/>
        <end position="296"/>
    </location>
</feature>
<reference evidence="3" key="1">
    <citation type="submission" date="2010-08" db="EMBL/GenBank/DDBJ databases">
        <authorList>
            <consortium name="Caenorhabditis japonica Sequencing Consortium"/>
            <person name="Wilson R.K."/>
        </authorList>
    </citation>
    <scope>NUCLEOTIDE SEQUENCE [LARGE SCALE GENOMIC DNA]</scope>
    <source>
        <strain evidence="3">DF5081</strain>
    </source>
</reference>
<dbReference type="SUPFAM" id="SSF56672">
    <property type="entry name" value="DNA/RNA polymerases"/>
    <property type="match status" value="1"/>
</dbReference>
<evidence type="ECO:0000259" key="1">
    <source>
        <dbReference type="PROSITE" id="PS50878"/>
    </source>
</evidence>
<dbReference type="CDD" id="cd01650">
    <property type="entry name" value="RT_nLTR_like"/>
    <property type="match status" value="1"/>
</dbReference>
<dbReference type="PRINTS" id="PR01345">
    <property type="entry name" value="CERVTRCPTASE"/>
</dbReference>
<dbReference type="PROSITE" id="PS50878">
    <property type="entry name" value="RT_POL"/>
    <property type="match status" value="1"/>
</dbReference>
<evidence type="ECO:0000313" key="2">
    <source>
        <dbReference type="EnsemblMetazoa" id="CJA42968.1"/>
    </source>
</evidence>
<dbReference type="EnsemblMetazoa" id="CJA42968.1">
    <property type="protein sequence ID" value="CJA42968.1"/>
    <property type="gene ID" value="WBGene00218816"/>
</dbReference>
<name>A0A8R1ES27_CAEJA</name>
<dbReference type="InterPro" id="IPR043502">
    <property type="entry name" value="DNA/RNA_pol_sf"/>
</dbReference>
<dbReference type="Pfam" id="PF00078">
    <property type="entry name" value="RVT_1"/>
    <property type="match status" value="1"/>
</dbReference>
<sequence length="513" mass="58302">MPYIVESELKKLSSRCNTTPENIPAIFLKRCCTSIALPLSIIFNKSITSGTMPNDWKRAVVKPLYKKGGRTDPSNYRPISLTSTISKTIERIIRRHITGHLSQNNLLSDCQYGFRSKRSTDAQLLEFYGQLLCNVALRKPSFAVYIDFKKAFDKVSIPKLVAKLRSYGIIGNLLVWLESFLSNRTQVVAIKESRSRSIKVVSGVPQGSVLGPLLFLLFINDIGDGLMSDHLLYADDLKIFSISEAMIQKDLMTLSNWCSKWQMSVAPKKCESITFSPIKNHSMRSLPELSLNNIALPSTNIIRDLGVMFASDLSFANHITTIICRAQARVNIIFNILRHSTFDVVVKCYTIYIRPILEYATVVFSPTSKSLIRKMESVQKSLVHRCLLKGGILYKSYFDGLEICGLETLEYRRLIYDLVHLYKCIVSKETTSSNNLFILLPELKSLRRHKYYIRCSLLNDSKCSTQFLTNRVIGCWNSLPDEIFPVKISTRSFKNNVSSVDSTNYLILNPNNY</sequence>
<organism evidence="2 3">
    <name type="scientific">Caenorhabditis japonica</name>
    <dbReference type="NCBI Taxonomy" id="281687"/>
    <lineage>
        <taxon>Eukaryota</taxon>
        <taxon>Metazoa</taxon>
        <taxon>Ecdysozoa</taxon>
        <taxon>Nematoda</taxon>
        <taxon>Chromadorea</taxon>
        <taxon>Rhabditida</taxon>
        <taxon>Rhabditina</taxon>
        <taxon>Rhabditomorpha</taxon>
        <taxon>Rhabditoidea</taxon>
        <taxon>Rhabditidae</taxon>
        <taxon>Peloderinae</taxon>
        <taxon>Caenorhabditis</taxon>
    </lineage>
</organism>
<dbReference type="Proteomes" id="UP000005237">
    <property type="component" value="Unassembled WGS sequence"/>
</dbReference>
<dbReference type="InterPro" id="IPR043128">
    <property type="entry name" value="Rev_trsase/Diguanyl_cyclase"/>
</dbReference>
<evidence type="ECO:0000313" key="3">
    <source>
        <dbReference type="Proteomes" id="UP000005237"/>
    </source>
</evidence>
<protein>
    <submittedName>
        <fullName evidence="2">Reverse transcriptase domain-containing protein</fullName>
    </submittedName>
</protein>
<dbReference type="Gene3D" id="3.30.70.270">
    <property type="match status" value="1"/>
</dbReference>